<proteinExistence type="predicted"/>
<accession>A0ACC7NVB7</accession>
<evidence type="ECO:0000313" key="1">
    <source>
        <dbReference type="EMBL" id="MFM9327299.1"/>
    </source>
</evidence>
<protein>
    <submittedName>
        <fullName evidence="1">Stage V sporulation protein B</fullName>
    </submittedName>
</protein>
<evidence type="ECO:0000313" key="2">
    <source>
        <dbReference type="Proteomes" id="UP001631969"/>
    </source>
</evidence>
<reference evidence="1" key="1">
    <citation type="submission" date="2024-12" db="EMBL/GenBank/DDBJ databases">
        <authorList>
            <person name="Wu N."/>
        </authorList>
    </citation>
    <scope>NUCLEOTIDE SEQUENCE</scope>
    <source>
        <strain evidence="1">P15</strain>
    </source>
</reference>
<comment type="caution">
    <text evidence="1">The sequence shown here is derived from an EMBL/GenBank/DDBJ whole genome shotgun (WGS) entry which is preliminary data.</text>
</comment>
<name>A0ACC7NVB7_9BACL</name>
<sequence length="530" mass="57033">MSKKRTTIKGITKQSFIGGTLILVAAGILNRLLGFVPRILLPRIIGAEGVGLYQLGYPFMLMMMTVITGGIPLAVAKLVAEAESAGNEGKVRKVMKVSLVLSIGLGILFTGICYLGADWITSHLLTDKRVFTTFKVMSPIILIVSVSAVYRGYFQGRRNMIPTALSQTCETLVRIAGMLLLSWLMLPYGLEYAAAGAMLGVLAGELGGMLVMLLMYAWTRKDYLLYDKAVIGKNPQHMGGIAALKQMVRIAVPVTASKLVGSASYLFESILTAQSLAKAGIATAIATAQYGALQGMVIPILLLPSALTFSLSVSLVPSLSEAAARGDMRTIHMRLHQSLRLALVTGAPFAVMMYILADPLCQFLYGQTEIGIMLKMMAPIALFIYFQAPLQAALQALDRPGTALVNTTVGTTAKLALILLLASNPRMGILGAVMAINLNTVLVTLMHYRSVSKMLRFSMKPAEFLRTGAAMALMGLTCWAVYGMDFISSGLLRFFLAAAAGFTIYLAAAVILKLVDKSDFGRLPFFKNKQ</sequence>
<dbReference type="Proteomes" id="UP001631969">
    <property type="component" value="Unassembled WGS sequence"/>
</dbReference>
<dbReference type="EMBL" id="JBJURJ010000002">
    <property type="protein sequence ID" value="MFM9327299.1"/>
    <property type="molecule type" value="Genomic_DNA"/>
</dbReference>
<keyword evidence="2" id="KW-1185">Reference proteome</keyword>
<organism evidence="1 2">
    <name type="scientific">Paenibacillus mesotrionivorans</name>
    <dbReference type="NCBI Taxonomy" id="3160968"/>
    <lineage>
        <taxon>Bacteria</taxon>
        <taxon>Bacillati</taxon>
        <taxon>Bacillota</taxon>
        <taxon>Bacilli</taxon>
        <taxon>Bacillales</taxon>
        <taxon>Paenibacillaceae</taxon>
        <taxon>Paenibacillus</taxon>
    </lineage>
</organism>
<gene>
    <name evidence="1" type="primary">spoVB</name>
    <name evidence="1" type="ORF">ACI1P1_03200</name>
</gene>